<feature type="compositionally biased region" description="Polar residues" evidence="3">
    <location>
        <begin position="101"/>
        <end position="116"/>
    </location>
</feature>
<feature type="compositionally biased region" description="Polar residues" evidence="3">
    <location>
        <begin position="181"/>
        <end position="195"/>
    </location>
</feature>
<name>A0AAD4KTX8_9EURO</name>
<dbReference type="GO" id="GO:0005634">
    <property type="term" value="C:nucleus"/>
    <property type="evidence" value="ECO:0007669"/>
    <property type="project" value="TreeGrafter"/>
</dbReference>
<reference evidence="4" key="1">
    <citation type="submission" date="2021-12" db="EMBL/GenBank/DDBJ databases">
        <title>Convergent genome expansion in fungi linked to evolution of root-endophyte symbiosis.</title>
        <authorList>
            <consortium name="DOE Joint Genome Institute"/>
            <person name="Ke Y.-H."/>
            <person name="Bonito G."/>
            <person name="Liao H.-L."/>
            <person name="Looney B."/>
            <person name="Rojas-Flechas A."/>
            <person name="Nash J."/>
            <person name="Hameed K."/>
            <person name="Schadt C."/>
            <person name="Martin F."/>
            <person name="Crous P.W."/>
            <person name="Miettinen O."/>
            <person name="Magnuson J.K."/>
            <person name="Labbe J."/>
            <person name="Jacobson D."/>
            <person name="Doktycz M.J."/>
            <person name="Veneault-Fourrey C."/>
            <person name="Kuo A."/>
            <person name="Mondo S."/>
            <person name="Calhoun S."/>
            <person name="Riley R."/>
            <person name="Ohm R."/>
            <person name="LaButti K."/>
            <person name="Andreopoulos B."/>
            <person name="Pangilinan J."/>
            <person name="Nolan M."/>
            <person name="Tritt A."/>
            <person name="Clum A."/>
            <person name="Lipzen A."/>
            <person name="Daum C."/>
            <person name="Barry K."/>
            <person name="Grigoriev I.V."/>
            <person name="Vilgalys R."/>
        </authorList>
    </citation>
    <scope>NUCLEOTIDE SEQUENCE</scope>
    <source>
        <strain evidence="4">PMI_201</strain>
    </source>
</reference>
<dbReference type="InterPro" id="IPR021858">
    <property type="entry name" value="Fun_TF"/>
</dbReference>
<dbReference type="AlphaFoldDB" id="A0AAD4KTX8"/>
<gene>
    <name evidence="4" type="ORF">BGW36DRAFT_425604</name>
</gene>
<evidence type="ECO:0000256" key="3">
    <source>
        <dbReference type="SAM" id="MobiDB-lite"/>
    </source>
</evidence>
<proteinExistence type="predicted"/>
<dbReference type="RefSeq" id="XP_046074504.1">
    <property type="nucleotide sequence ID" value="XM_046220139.1"/>
</dbReference>
<dbReference type="PANTHER" id="PTHR37534">
    <property type="entry name" value="TRANSCRIPTIONAL ACTIVATOR PROTEIN UGA3"/>
    <property type="match status" value="1"/>
</dbReference>
<organism evidence="4 5">
    <name type="scientific">Talaromyces proteolyticus</name>
    <dbReference type="NCBI Taxonomy" id="1131652"/>
    <lineage>
        <taxon>Eukaryota</taxon>
        <taxon>Fungi</taxon>
        <taxon>Dikarya</taxon>
        <taxon>Ascomycota</taxon>
        <taxon>Pezizomycotina</taxon>
        <taxon>Eurotiomycetes</taxon>
        <taxon>Eurotiomycetidae</taxon>
        <taxon>Eurotiales</taxon>
        <taxon>Trichocomaceae</taxon>
        <taxon>Talaromyces</taxon>
        <taxon>Talaromyces sect. Bacilispori</taxon>
    </lineage>
</organism>
<feature type="region of interest" description="Disordered" evidence="3">
    <location>
        <begin position="99"/>
        <end position="142"/>
    </location>
</feature>
<dbReference type="Pfam" id="PF11951">
    <property type="entry name" value="Fungal_trans_2"/>
    <property type="match status" value="1"/>
</dbReference>
<dbReference type="GO" id="GO:0003700">
    <property type="term" value="F:DNA-binding transcription factor activity"/>
    <property type="evidence" value="ECO:0007669"/>
    <property type="project" value="TreeGrafter"/>
</dbReference>
<feature type="region of interest" description="Disordered" evidence="3">
    <location>
        <begin position="163"/>
        <end position="199"/>
    </location>
</feature>
<protein>
    <recommendedName>
        <fullName evidence="6">Transcription factor domain-containing protein</fullName>
    </recommendedName>
</protein>
<dbReference type="GO" id="GO:0000976">
    <property type="term" value="F:transcription cis-regulatory region binding"/>
    <property type="evidence" value="ECO:0007669"/>
    <property type="project" value="TreeGrafter"/>
</dbReference>
<accession>A0AAD4KTX8</accession>
<dbReference type="GO" id="GO:0045944">
    <property type="term" value="P:positive regulation of transcription by RNA polymerase II"/>
    <property type="evidence" value="ECO:0007669"/>
    <property type="project" value="TreeGrafter"/>
</dbReference>
<evidence type="ECO:0000313" key="5">
    <source>
        <dbReference type="Proteomes" id="UP001201262"/>
    </source>
</evidence>
<dbReference type="Proteomes" id="UP001201262">
    <property type="component" value="Unassembled WGS sequence"/>
</dbReference>
<sequence length="706" mass="78981">MNKDEVSSGRGGLNGFYSYKNTFDEDSVWLEIPKEVIFVDNSDPDLEELEASLLAADSDIDGHHTNGWGHEFPLIDQDSHGLSSLSNAATQSHYTFHDSVGTPTTDNSRISLSHSNLPAPAPTTISSPNKSRGVMPPPASPSVSITSSNNNINFLLNPSSSMSPPIESRLTTPLGVRDPSYTPNATTLSRNTTIHSRSEPKVESSHEVAFLLRHFAEGPGYWMDLFDIEIYFSSLVPVKALSNPLLKYAACAYAAKQLSRVQGSKPVMGGRCSKQASIELWPDAEKVDWEWYGAKYYDKAIQLLMKELQHDAEGPAPLSTLEAFGQWEATELSKGGEPARKRRRRSSNSRFSSSHSDEVLAATAILSVYEFLDATGSAWNRHLSGVKSLLDIAEVGMMPLEQEKSPGGSAIPRKGPERSLRTATFWNFARQDYLAACKYHFIINECQTRLNPEDLLLWTEAGLQVDSHGFVRPSNTDEESIMREDMISNALIWLLSKIVNFIGAGDQIHLTPTGNPAEQGPIGVSQNTLLERWYQLHLELDAWYNGLPDTFKPCARLEPTRIPHQLLSDTEHAPPFPEIWYSMPMCASTMQHYHMARILLLINKPHESTARRTTVTDRLRSYRSIESEVRFHSREICSISMSRMDASARIHSLQPLFVSGQCLTELSERQTIVELLRSIEADTGWATEYRVKQLLREWGWDEANTV</sequence>
<evidence type="ECO:0000256" key="2">
    <source>
        <dbReference type="ARBA" id="ARBA00023242"/>
    </source>
</evidence>
<feature type="region of interest" description="Disordered" evidence="3">
    <location>
        <begin position="332"/>
        <end position="352"/>
    </location>
</feature>
<dbReference type="PANTHER" id="PTHR37534:SF9">
    <property type="entry name" value="ZN(II)2CYS6 TRANSCRIPTION FACTOR (EUROFUNG)"/>
    <property type="match status" value="1"/>
</dbReference>
<evidence type="ECO:0008006" key="6">
    <source>
        <dbReference type="Google" id="ProtNLM"/>
    </source>
</evidence>
<dbReference type="GeneID" id="70250426"/>
<keyword evidence="2" id="KW-0539">Nucleus</keyword>
<keyword evidence="5" id="KW-1185">Reference proteome</keyword>
<dbReference type="EMBL" id="JAJTJA010000004">
    <property type="protein sequence ID" value="KAH8700798.1"/>
    <property type="molecule type" value="Genomic_DNA"/>
</dbReference>
<evidence type="ECO:0000256" key="1">
    <source>
        <dbReference type="ARBA" id="ARBA00004123"/>
    </source>
</evidence>
<evidence type="ECO:0000313" key="4">
    <source>
        <dbReference type="EMBL" id="KAH8700798.1"/>
    </source>
</evidence>
<comment type="caution">
    <text evidence="4">The sequence shown here is derived from an EMBL/GenBank/DDBJ whole genome shotgun (WGS) entry which is preliminary data.</text>
</comment>
<comment type="subcellular location">
    <subcellularLocation>
        <location evidence="1">Nucleus</location>
    </subcellularLocation>
</comment>